<evidence type="ECO:0008006" key="4">
    <source>
        <dbReference type="Google" id="ProtNLM"/>
    </source>
</evidence>
<reference evidence="2" key="1">
    <citation type="journal article" date="2014" name="Int. J. Syst. Evol. Microbiol.">
        <title>Complete genome sequence of Corynebacterium casei LMG S-19264T (=DSM 44701T), isolated from a smear-ripened cheese.</title>
        <authorList>
            <consortium name="US DOE Joint Genome Institute (JGI-PGF)"/>
            <person name="Walter F."/>
            <person name="Albersmeier A."/>
            <person name="Kalinowski J."/>
            <person name="Ruckert C."/>
        </authorList>
    </citation>
    <scope>NUCLEOTIDE SEQUENCE</scope>
    <source>
        <strain evidence="2">CGMCC 1.15763</strain>
    </source>
</reference>
<keyword evidence="1" id="KW-0732">Signal</keyword>
<dbReference type="RefSeq" id="WP_188598645.1">
    <property type="nucleotide sequence ID" value="NZ_BMJW01000002.1"/>
</dbReference>
<evidence type="ECO:0000256" key="1">
    <source>
        <dbReference type="SAM" id="SignalP"/>
    </source>
</evidence>
<accession>A0A917HZA5</accession>
<evidence type="ECO:0000313" key="2">
    <source>
        <dbReference type="EMBL" id="GGG97508.1"/>
    </source>
</evidence>
<dbReference type="Pfam" id="PF19671">
    <property type="entry name" value="DUF6174"/>
    <property type="match status" value="1"/>
</dbReference>
<sequence>MRKILAFLIALILFSCSKSDEISGFNFDQKTFEKNRQLWEQNKINNYTFSQKYSSTSIGSQPKLTSVVKNNQLDSIFVQSNNTSISDLGEVFYYGTVNKVFQHIEWVTGYYENILHINDGYMKGVFFEITYDETYHYPTKIKYTGDYFGNVNGGLNVLIELSDFDVQ</sequence>
<protein>
    <recommendedName>
        <fullName evidence="4">Lipoprotein</fullName>
    </recommendedName>
</protein>
<dbReference type="AlphaFoldDB" id="A0A917HZA5"/>
<dbReference type="EMBL" id="BMJW01000002">
    <property type="protein sequence ID" value="GGG97508.1"/>
    <property type="molecule type" value="Genomic_DNA"/>
</dbReference>
<comment type="caution">
    <text evidence="2">The sequence shown here is derived from an EMBL/GenBank/DDBJ whole genome shotgun (WGS) entry which is preliminary data.</text>
</comment>
<evidence type="ECO:0000313" key="3">
    <source>
        <dbReference type="Proteomes" id="UP000633278"/>
    </source>
</evidence>
<feature type="chain" id="PRO_5037388766" description="Lipoprotein" evidence="1">
    <location>
        <begin position="21"/>
        <end position="167"/>
    </location>
</feature>
<name>A0A917HZA5_9FLAO</name>
<reference evidence="2" key="2">
    <citation type="submission" date="2020-09" db="EMBL/GenBank/DDBJ databases">
        <authorList>
            <person name="Sun Q."/>
            <person name="Zhou Y."/>
        </authorList>
    </citation>
    <scope>NUCLEOTIDE SEQUENCE</scope>
    <source>
        <strain evidence="2">CGMCC 1.15763</strain>
    </source>
</reference>
<dbReference type="Proteomes" id="UP000633278">
    <property type="component" value="Unassembled WGS sequence"/>
</dbReference>
<organism evidence="2 3">
    <name type="scientific">Polaribacter pacificus</name>
    <dbReference type="NCBI Taxonomy" id="1775173"/>
    <lineage>
        <taxon>Bacteria</taxon>
        <taxon>Pseudomonadati</taxon>
        <taxon>Bacteroidota</taxon>
        <taxon>Flavobacteriia</taxon>
        <taxon>Flavobacteriales</taxon>
        <taxon>Flavobacteriaceae</taxon>
    </lineage>
</organism>
<gene>
    <name evidence="2" type="ORF">GCM10011416_14410</name>
</gene>
<feature type="signal peptide" evidence="1">
    <location>
        <begin position="1"/>
        <end position="20"/>
    </location>
</feature>
<dbReference type="PROSITE" id="PS51257">
    <property type="entry name" value="PROKAR_LIPOPROTEIN"/>
    <property type="match status" value="1"/>
</dbReference>
<proteinExistence type="predicted"/>
<dbReference type="InterPro" id="IPR046172">
    <property type="entry name" value="DUF6174"/>
</dbReference>
<keyword evidence="3" id="KW-1185">Reference proteome</keyword>